<dbReference type="Gene3D" id="1.20.1250.20">
    <property type="entry name" value="MFS general substrate transporter like domains"/>
    <property type="match status" value="1"/>
</dbReference>
<dbReference type="InterPro" id="IPR005828">
    <property type="entry name" value="MFS_sugar_transport-like"/>
</dbReference>
<dbReference type="PROSITE" id="PS00216">
    <property type="entry name" value="SUGAR_TRANSPORT_1"/>
    <property type="match status" value="1"/>
</dbReference>
<keyword evidence="5 6" id="KW-0472">Membrane</keyword>
<keyword evidence="4 6" id="KW-1133">Transmembrane helix</keyword>
<evidence type="ECO:0000256" key="3">
    <source>
        <dbReference type="ARBA" id="ARBA00022692"/>
    </source>
</evidence>
<dbReference type="InterPro" id="IPR020846">
    <property type="entry name" value="MFS_dom"/>
</dbReference>
<feature type="transmembrane region" description="Helical" evidence="6">
    <location>
        <begin position="183"/>
        <end position="200"/>
    </location>
</feature>
<name>R4XJ96_TAPDE</name>
<dbReference type="Pfam" id="PF00083">
    <property type="entry name" value="Sugar_tr"/>
    <property type="match status" value="1"/>
</dbReference>
<evidence type="ECO:0000313" key="8">
    <source>
        <dbReference type="EMBL" id="CCG84544.1"/>
    </source>
</evidence>
<keyword evidence="9" id="KW-1185">Reference proteome</keyword>
<feature type="transmembrane region" description="Helical" evidence="6">
    <location>
        <begin position="306"/>
        <end position="329"/>
    </location>
</feature>
<dbReference type="STRING" id="1097556.R4XJ96"/>
<dbReference type="EMBL" id="CAHR02000259">
    <property type="protein sequence ID" value="CCG84544.1"/>
    <property type="molecule type" value="Genomic_DNA"/>
</dbReference>
<evidence type="ECO:0000256" key="1">
    <source>
        <dbReference type="ARBA" id="ARBA00004141"/>
    </source>
</evidence>
<feature type="transmembrane region" description="Helical" evidence="6">
    <location>
        <begin position="212"/>
        <end position="233"/>
    </location>
</feature>
<dbReference type="PROSITE" id="PS50850">
    <property type="entry name" value="MFS"/>
    <property type="match status" value="1"/>
</dbReference>
<protein>
    <recommendedName>
        <fullName evidence="7">Major facilitator superfamily (MFS) profile domain-containing protein</fullName>
    </recommendedName>
</protein>
<comment type="caution">
    <text evidence="8">The sequence shown here is derived from an EMBL/GenBank/DDBJ whole genome shotgun (WGS) entry which is preliminary data.</text>
</comment>
<dbReference type="InterPro" id="IPR036259">
    <property type="entry name" value="MFS_trans_sf"/>
</dbReference>
<reference evidence="8 9" key="1">
    <citation type="journal article" date="2013" name="MBio">
        <title>Genome sequencing of the plant pathogen Taphrina deformans, the causal agent of peach leaf curl.</title>
        <authorList>
            <person name="Cisse O.H."/>
            <person name="Almeida J.M.G.C.F."/>
            <person name="Fonseca A."/>
            <person name="Kumar A.A."/>
            <person name="Salojaervi J."/>
            <person name="Overmyer K."/>
            <person name="Hauser P.M."/>
            <person name="Pagni M."/>
        </authorList>
    </citation>
    <scope>NUCLEOTIDE SEQUENCE [LARGE SCALE GENOMIC DNA]</scope>
    <source>
        <strain evidence="9">PYCC 5710 / ATCC 11124 / CBS 356.35 / IMI 108563 / JCM 9778 / NBRC 8474</strain>
    </source>
</reference>
<feature type="transmembrane region" description="Helical" evidence="6">
    <location>
        <begin position="240"/>
        <end position="258"/>
    </location>
</feature>
<dbReference type="OrthoDB" id="6612291at2759"/>
<comment type="similarity">
    <text evidence="2">Belongs to the major facilitator superfamily. Sugar transporter (TC 2.A.1.1) family.</text>
</comment>
<dbReference type="AlphaFoldDB" id="R4XJ96"/>
<evidence type="ECO:0000256" key="5">
    <source>
        <dbReference type="ARBA" id="ARBA00023136"/>
    </source>
</evidence>
<evidence type="ECO:0000256" key="2">
    <source>
        <dbReference type="ARBA" id="ARBA00010992"/>
    </source>
</evidence>
<proteinExistence type="inferred from homology"/>
<evidence type="ECO:0000313" key="9">
    <source>
        <dbReference type="Proteomes" id="UP000013776"/>
    </source>
</evidence>
<keyword evidence="3 6" id="KW-0812">Transmembrane</keyword>
<comment type="subcellular location">
    <subcellularLocation>
        <location evidence="1">Membrane</location>
        <topology evidence="1">Multi-pass membrane protein</topology>
    </subcellularLocation>
</comment>
<dbReference type="PANTHER" id="PTHR48022:SF33">
    <property type="entry name" value="SUGAR PERMEASE, PUTATIVE (AFU_ORTHOLOGUE AFUA_6G12040)-RELATED"/>
    <property type="match status" value="1"/>
</dbReference>
<feature type="domain" description="Major facilitator superfamily (MFS) profile" evidence="7">
    <location>
        <begin position="1"/>
        <end position="363"/>
    </location>
</feature>
<dbReference type="VEuPathDB" id="FungiDB:TAPDE_005020"/>
<dbReference type="SUPFAM" id="SSF103473">
    <property type="entry name" value="MFS general substrate transporter"/>
    <property type="match status" value="1"/>
</dbReference>
<dbReference type="GO" id="GO:0005351">
    <property type="term" value="F:carbohydrate:proton symporter activity"/>
    <property type="evidence" value="ECO:0007669"/>
    <property type="project" value="TreeGrafter"/>
</dbReference>
<dbReference type="InterPro" id="IPR005829">
    <property type="entry name" value="Sugar_transporter_CS"/>
</dbReference>
<evidence type="ECO:0000256" key="6">
    <source>
        <dbReference type="SAM" id="Phobius"/>
    </source>
</evidence>
<organism evidence="8 9">
    <name type="scientific">Taphrina deformans (strain PYCC 5710 / ATCC 11124 / CBS 356.35 / IMI 108563 / JCM 9778 / NBRC 8474)</name>
    <name type="common">Peach leaf curl fungus</name>
    <name type="synonym">Lalaria deformans</name>
    <dbReference type="NCBI Taxonomy" id="1097556"/>
    <lineage>
        <taxon>Eukaryota</taxon>
        <taxon>Fungi</taxon>
        <taxon>Dikarya</taxon>
        <taxon>Ascomycota</taxon>
        <taxon>Taphrinomycotina</taxon>
        <taxon>Taphrinomycetes</taxon>
        <taxon>Taphrinales</taxon>
        <taxon>Taphrinaceae</taxon>
        <taxon>Taphrina</taxon>
    </lineage>
</organism>
<gene>
    <name evidence="8" type="ORF">TAPDE_005020</name>
</gene>
<dbReference type="PANTHER" id="PTHR48022">
    <property type="entry name" value="PLASTIDIC GLUCOSE TRANSPORTER 4"/>
    <property type="match status" value="1"/>
</dbReference>
<feature type="transmembrane region" description="Helical" evidence="6">
    <location>
        <begin position="341"/>
        <end position="359"/>
    </location>
</feature>
<accession>R4XJ96</accession>
<feature type="transmembrane region" description="Helical" evidence="6">
    <location>
        <begin position="270"/>
        <end position="294"/>
    </location>
</feature>
<dbReference type="Proteomes" id="UP000013776">
    <property type="component" value="Unassembled WGS sequence"/>
</dbReference>
<dbReference type="eggNOG" id="KOG0254">
    <property type="taxonomic scope" value="Eukaryota"/>
</dbReference>
<evidence type="ECO:0000256" key="4">
    <source>
        <dbReference type="ARBA" id="ARBA00022989"/>
    </source>
</evidence>
<dbReference type="GO" id="GO:0005886">
    <property type="term" value="C:plasma membrane"/>
    <property type="evidence" value="ECO:0007669"/>
    <property type="project" value="UniProtKB-ARBA"/>
</dbReference>
<dbReference type="InterPro" id="IPR050360">
    <property type="entry name" value="MFS_Sugar_Transporters"/>
</dbReference>
<evidence type="ECO:0000259" key="7">
    <source>
        <dbReference type="PROSITE" id="PS50850"/>
    </source>
</evidence>
<feature type="transmembrane region" description="Helical" evidence="6">
    <location>
        <begin position="79"/>
        <end position="100"/>
    </location>
</feature>
<sequence length="400" mass="44256">MLFSAIWIAGASVQYIAGNIAIYTVGKILCSLCQGGYLTIAPSYVSEVAPTKNRGAFLAATNFFIVRATDRYAPGPKSYQILFAVQWGFAAIILTGAFFLPESADWCLGHLESSNDYDETELRSSLFRLHGMSGTRADEEVRRLRISFAMDRQAEKVSGNMGYLDCFQGTNFRRTIISLTPPLIQVLCGAGFVLGYQSYFLQITGVAATRSYTITLINYGIFLLGSFLGLLAIERVGRRRMFLAGCYALCISSLLIGIVGESKSMGAKWIFLILISWWGLVYQATLGPIGWAIASESSSRRVRSKTLSMVTMVNAFGNLVFSFINPALINPDKGNLGTKAGFVYGGIMVACSLFSYFWIPEMRGRSYDELDEMFGAKIKARKFSQFMTPHRDQERSCTVK</sequence>